<name>A0A0G4LCB3_VERLO</name>
<gene>
    <name evidence="1" type="ORF">BN1708_017741</name>
</gene>
<accession>A0A0G4LCB3</accession>
<evidence type="ECO:0000313" key="1">
    <source>
        <dbReference type="EMBL" id="CRK19320.1"/>
    </source>
</evidence>
<organism evidence="1 2">
    <name type="scientific">Verticillium longisporum</name>
    <name type="common">Verticillium dahliae var. longisporum</name>
    <dbReference type="NCBI Taxonomy" id="100787"/>
    <lineage>
        <taxon>Eukaryota</taxon>
        <taxon>Fungi</taxon>
        <taxon>Dikarya</taxon>
        <taxon>Ascomycota</taxon>
        <taxon>Pezizomycotina</taxon>
        <taxon>Sordariomycetes</taxon>
        <taxon>Hypocreomycetidae</taxon>
        <taxon>Glomerellales</taxon>
        <taxon>Plectosphaerellaceae</taxon>
        <taxon>Verticillium</taxon>
    </lineage>
</organism>
<protein>
    <submittedName>
        <fullName evidence="1">Uncharacterized protein</fullName>
    </submittedName>
</protein>
<feature type="non-terminal residue" evidence="1">
    <location>
        <position position="1"/>
    </location>
</feature>
<sequence>GFSRCDGSQLRVG</sequence>
<dbReference type="Proteomes" id="UP000044602">
    <property type="component" value="Unassembled WGS sequence"/>
</dbReference>
<evidence type="ECO:0000313" key="2">
    <source>
        <dbReference type="Proteomes" id="UP000044602"/>
    </source>
</evidence>
<dbReference type="EMBL" id="CVQH01010657">
    <property type="protein sequence ID" value="CRK19320.1"/>
    <property type="molecule type" value="Genomic_DNA"/>
</dbReference>
<keyword evidence="2" id="KW-1185">Reference proteome</keyword>
<proteinExistence type="predicted"/>
<reference evidence="1 2" key="1">
    <citation type="submission" date="2015-05" db="EMBL/GenBank/DDBJ databases">
        <authorList>
            <person name="Wang D.B."/>
            <person name="Wang M."/>
        </authorList>
    </citation>
    <scope>NUCLEOTIDE SEQUENCE [LARGE SCALE GENOMIC DNA]</scope>
    <source>
        <strain evidence="1">VL1</strain>
    </source>
</reference>